<sequence>MRSIGMTRSLSLAAAIAAAATLGFAGQAAAANGHRTSLVASVPSGVNYVKITSTGSSSRSGGGKVNQCLTVSAARSSGPVVYADETFTVIGHGNSSCSDTGKGGESYDIPDGWAAGCVVYELGVNALQQGSC</sequence>
<reference evidence="2 3" key="1">
    <citation type="submission" date="2019-10" db="EMBL/GenBank/DDBJ databases">
        <title>Streptomyces sp. strain GY16 isolated from leaves of Broussonetia papyrifera.</title>
        <authorList>
            <person name="Mo P."/>
        </authorList>
    </citation>
    <scope>NUCLEOTIDE SEQUENCE [LARGE SCALE GENOMIC DNA]</scope>
    <source>
        <strain evidence="2 3">GY16</strain>
    </source>
</reference>
<feature type="signal peptide" evidence="1">
    <location>
        <begin position="1"/>
        <end position="30"/>
    </location>
</feature>
<evidence type="ECO:0000313" key="2">
    <source>
        <dbReference type="EMBL" id="QFQ97534.1"/>
    </source>
</evidence>
<evidence type="ECO:0000256" key="1">
    <source>
        <dbReference type="SAM" id="SignalP"/>
    </source>
</evidence>
<proteinExistence type="predicted"/>
<gene>
    <name evidence="2" type="ORF">F9278_16415</name>
</gene>
<evidence type="ECO:0000313" key="3">
    <source>
        <dbReference type="Proteomes" id="UP000327294"/>
    </source>
</evidence>
<dbReference type="Proteomes" id="UP000327294">
    <property type="component" value="Chromosome"/>
</dbReference>
<dbReference type="RefSeq" id="WP_152169010.1">
    <property type="nucleotide sequence ID" value="NZ_CP045096.1"/>
</dbReference>
<protein>
    <recommendedName>
        <fullName evidence="4">Secreted protein</fullName>
    </recommendedName>
</protein>
<feature type="chain" id="PRO_5024854806" description="Secreted protein" evidence="1">
    <location>
        <begin position="31"/>
        <end position="132"/>
    </location>
</feature>
<dbReference type="KEGG" id="sphv:F9278_16415"/>
<name>A0A5P8K3B1_9ACTN</name>
<organism evidence="2 3">
    <name type="scientific">Streptomyces phaeolivaceus</name>
    <dbReference type="NCBI Taxonomy" id="2653200"/>
    <lineage>
        <taxon>Bacteria</taxon>
        <taxon>Bacillati</taxon>
        <taxon>Actinomycetota</taxon>
        <taxon>Actinomycetes</taxon>
        <taxon>Kitasatosporales</taxon>
        <taxon>Streptomycetaceae</taxon>
        <taxon>Streptomyces</taxon>
    </lineage>
</organism>
<evidence type="ECO:0008006" key="4">
    <source>
        <dbReference type="Google" id="ProtNLM"/>
    </source>
</evidence>
<dbReference type="EMBL" id="CP045096">
    <property type="protein sequence ID" value="QFQ97534.1"/>
    <property type="molecule type" value="Genomic_DNA"/>
</dbReference>
<keyword evidence="3" id="KW-1185">Reference proteome</keyword>
<accession>A0A5P8K3B1</accession>
<dbReference type="AlphaFoldDB" id="A0A5P8K3B1"/>
<keyword evidence="1" id="KW-0732">Signal</keyword>